<evidence type="ECO:0000259" key="6">
    <source>
        <dbReference type="PROSITE" id="PS50262"/>
    </source>
</evidence>
<organism evidence="7 8">
    <name type="scientific">Parastrongyloides trichosuri</name>
    <name type="common">Possum-specific nematode worm</name>
    <dbReference type="NCBI Taxonomy" id="131310"/>
    <lineage>
        <taxon>Eukaryota</taxon>
        <taxon>Metazoa</taxon>
        <taxon>Ecdysozoa</taxon>
        <taxon>Nematoda</taxon>
        <taxon>Chromadorea</taxon>
        <taxon>Rhabditida</taxon>
        <taxon>Tylenchina</taxon>
        <taxon>Panagrolaimomorpha</taxon>
        <taxon>Strongyloidoidea</taxon>
        <taxon>Strongyloididae</taxon>
        <taxon>Parastrongyloides</taxon>
    </lineage>
</organism>
<dbReference type="InterPro" id="IPR017452">
    <property type="entry name" value="GPCR_Rhodpsn_7TM"/>
</dbReference>
<accession>A0A0N4Z6P7</accession>
<comment type="subcellular location">
    <subcellularLocation>
        <location evidence="1">Membrane</location>
    </subcellularLocation>
</comment>
<feature type="transmembrane region" description="Helical" evidence="5">
    <location>
        <begin position="162"/>
        <end position="188"/>
    </location>
</feature>
<dbReference type="PROSITE" id="PS50262">
    <property type="entry name" value="G_PROTEIN_RECEP_F1_2"/>
    <property type="match status" value="1"/>
</dbReference>
<feature type="transmembrane region" description="Helical" evidence="5">
    <location>
        <begin position="31"/>
        <end position="49"/>
    </location>
</feature>
<feature type="domain" description="G-protein coupled receptors family 1 profile" evidence="6">
    <location>
        <begin position="10"/>
        <end position="198"/>
    </location>
</feature>
<keyword evidence="3 5" id="KW-1133">Transmembrane helix</keyword>
<dbReference type="GO" id="GO:0016020">
    <property type="term" value="C:membrane"/>
    <property type="evidence" value="ECO:0007669"/>
    <property type="project" value="UniProtKB-SubCell"/>
</dbReference>
<evidence type="ECO:0000256" key="4">
    <source>
        <dbReference type="ARBA" id="ARBA00023136"/>
    </source>
</evidence>
<protein>
    <submittedName>
        <fullName evidence="8">G_PROTEIN_RECEP_F1_2 domain-containing protein</fullName>
    </submittedName>
</protein>
<evidence type="ECO:0000256" key="5">
    <source>
        <dbReference type="SAM" id="Phobius"/>
    </source>
</evidence>
<evidence type="ECO:0000313" key="7">
    <source>
        <dbReference type="Proteomes" id="UP000038045"/>
    </source>
</evidence>
<feature type="transmembrane region" description="Helical" evidence="5">
    <location>
        <begin position="69"/>
        <end position="95"/>
    </location>
</feature>
<evidence type="ECO:0000256" key="1">
    <source>
        <dbReference type="ARBA" id="ARBA00004370"/>
    </source>
</evidence>
<name>A0A0N4Z6P7_PARTI</name>
<dbReference type="SUPFAM" id="SSF81321">
    <property type="entry name" value="Family A G protein-coupled receptor-like"/>
    <property type="match status" value="1"/>
</dbReference>
<feature type="transmembrane region" description="Helical" evidence="5">
    <location>
        <begin position="121"/>
        <end position="142"/>
    </location>
</feature>
<reference evidence="8" key="1">
    <citation type="submission" date="2017-02" db="UniProtKB">
        <authorList>
            <consortium name="WormBaseParasite"/>
        </authorList>
    </citation>
    <scope>IDENTIFICATION</scope>
</reference>
<keyword evidence="7" id="KW-1185">Reference proteome</keyword>
<dbReference type="Proteomes" id="UP000038045">
    <property type="component" value="Unplaced"/>
</dbReference>
<evidence type="ECO:0000256" key="3">
    <source>
        <dbReference type="ARBA" id="ARBA00022989"/>
    </source>
</evidence>
<dbReference type="Gene3D" id="1.20.1070.10">
    <property type="entry name" value="Rhodopsin 7-helix transmembrane proteins"/>
    <property type="match status" value="1"/>
</dbReference>
<keyword evidence="2 5" id="KW-0812">Transmembrane</keyword>
<dbReference type="AlphaFoldDB" id="A0A0N4Z6P7"/>
<keyword evidence="4 5" id="KW-0472">Membrane</keyword>
<evidence type="ECO:0000256" key="2">
    <source>
        <dbReference type="ARBA" id="ARBA00022692"/>
    </source>
</evidence>
<dbReference type="WBParaSite" id="PTRK_0000285200.1">
    <property type="protein sequence ID" value="PTRK_0000285200.1"/>
    <property type="gene ID" value="PTRK_0000285200"/>
</dbReference>
<feature type="transmembrane region" description="Helical" evidence="5">
    <location>
        <begin position="6"/>
        <end position="24"/>
    </location>
</feature>
<evidence type="ECO:0000313" key="8">
    <source>
        <dbReference type="WBParaSite" id="PTRK_0000285200.1"/>
    </source>
</evidence>
<proteinExistence type="predicted"/>
<sequence>MVFGGIGTIINIFLILFLITSEYFRVARKLVLFLALGDWCNCLYVFMQGYERKEIYLFGMIYGYVKNQTYWTCALMAFDWLGLLGSLIPHMVTFIMGIERLLAIKYPVFYNKYLRDGEKKALAFCFLYVIINIILAFTLAYIHRYVPSRYYCGRKVSYTKYYTSFIYGMNVFGYVSCFLMTFGVMLYLKVLLRSDSKV</sequence>